<reference evidence="1" key="2">
    <citation type="journal article" date="2023" name="IMA Fungus">
        <title>Comparative genomic study of the Penicillium genus elucidates a diverse pangenome and 15 lateral gene transfer events.</title>
        <authorList>
            <person name="Petersen C."/>
            <person name="Sorensen T."/>
            <person name="Nielsen M.R."/>
            <person name="Sondergaard T.E."/>
            <person name="Sorensen J.L."/>
            <person name="Fitzpatrick D.A."/>
            <person name="Frisvad J.C."/>
            <person name="Nielsen K.L."/>
        </authorList>
    </citation>
    <scope>NUCLEOTIDE SEQUENCE</scope>
    <source>
        <strain evidence="1">IBT 20477</strain>
    </source>
</reference>
<evidence type="ECO:0000313" key="2">
    <source>
        <dbReference type="Proteomes" id="UP001150942"/>
    </source>
</evidence>
<reference evidence="1" key="1">
    <citation type="submission" date="2022-11" db="EMBL/GenBank/DDBJ databases">
        <authorList>
            <person name="Petersen C."/>
        </authorList>
    </citation>
    <scope>NUCLEOTIDE SEQUENCE</scope>
    <source>
        <strain evidence="1">IBT 20477</strain>
    </source>
</reference>
<accession>A0A9W9MVF7</accession>
<sequence length="60" mass="7007">MFYFVVCSLPLSFSFFFSFFLFFLSLCQVSKRILHDAFHLHKAGSFVFNSAYIGVYYAVV</sequence>
<protein>
    <submittedName>
        <fullName evidence="1">Uncharacterized protein</fullName>
    </submittedName>
</protein>
<name>A0A9W9MVF7_9EURO</name>
<evidence type="ECO:0000313" key="1">
    <source>
        <dbReference type="EMBL" id="KAJ5208228.1"/>
    </source>
</evidence>
<dbReference type="EMBL" id="JAPQKQ010000002">
    <property type="protein sequence ID" value="KAJ5208228.1"/>
    <property type="molecule type" value="Genomic_DNA"/>
</dbReference>
<proteinExistence type="predicted"/>
<dbReference type="Proteomes" id="UP001150942">
    <property type="component" value="Unassembled WGS sequence"/>
</dbReference>
<comment type="caution">
    <text evidence="1">The sequence shown here is derived from an EMBL/GenBank/DDBJ whole genome shotgun (WGS) entry which is preliminary data.</text>
</comment>
<dbReference type="AlphaFoldDB" id="A0A9W9MVF7"/>
<gene>
    <name evidence="1" type="ORF">N7449_002607</name>
</gene>
<keyword evidence="2" id="KW-1185">Reference proteome</keyword>
<organism evidence="1 2">
    <name type="scientific">Penicillium cf. viridicatum</name>
    <dbReference type="NCBI Taxonomy" id="2972119"/>
    <lineage>
        <taxon>Eukaryota</taxon>
        <taxon>Fungi</taxon>
        <taxon>Dikarya</taxon>
        <taxon>Ascomycota</taxon>
        <taxon>Pezizomycotina</taxon>
        <taxon>Eurotiomycetes</taxon>
        <taxon>Eurotiomycetidae</taxon>
        <taxon>Eurotiales</taxon>
        <taxon>Aspergillaceae</taxon>
        <taxon>Penicillium</taxon>
    </lineage>
</organism>